<dbReference type="EMBL" id="AXCM01014354">
    <property type="status" value="NOT_ANNOTATED_CDS"/>
    <property type="molecule type" value="Genomic_DNA"/>
</dbReference>
<dbReference type="InterPro" id="IPR033116">
    <property type="entry name" value="TRYPSIN_SER"/>
</dbReference>
<feature type="chain" id="PRO_5008127834" description="Peptidase S1 domain-containing protein" evidence="9">
    <location>
        <begin position="32"/>
        <end position="253"/>
    </location>
</feature>
<keyword evidence="6" id="KW-1015">Disulfide bond</keyword>
<sequence length="253" mass="27631">MCTPRTEFTVELEKMATKLCVLVLLLGGVLANEPSALNGTAVDWSNVRFVDELDEYWARLPEEFQQFRNTLSGPTSRISNGYTALPGQFPYQVVLLSEFTIGTVFCGATVLTNSYLLTTAHCVMENGVLKANGGLAIMGTHDRTIVEATQQRISTAMSRLLRYAFDDIISNADCTLYWSPLYVDEQNLCMLAANGRSPCIGDSGGPLMVNSASGPIQVGIVSFGEAVGCAVNYPSIYARITHFLPWILDNSDY</sequence>
<dbReference type="PROSITE" id="PS00135">
    <property type="entry name" value="TRYPSIN_SER"/>
    <property type="match status" value="1"/>
</dbReference>
<evidence type="ECO:0000256" key="1">
    <source>
        <dbReference type="ARBA" id="ARBA00004613"/>
    </source>
</evidence>
<dbReference type="GO" id="GO:0045087">
    <property type="term" value="P:innate immune response"/>
    <property type="evidence" value="ECO:0007669"/>
    <property type="project" value="UniProtKB-KW"/>
</dbReference>
<reference evidence="11" key="2">
    <citation type="submission" date="2020-05" db="UniProtKB">
        <authorList>
            <consortium name="EnsemblMetazoa"/>
        </authorList>
    </citation>
    <scope>IDENTIFICATION</scope>
    <source>
        <strain evidence="11">A-37</strain>
    </source>
</reference>
<evidence type="ECO:0000313" key="12">
    <source>
        <dbReference type="Proteomes" id="UP000075883"/>
    </source>
</evidence>
<dbReference type="EnsemblMetazoa" id="ACUA007806-RA">
    <property type="protein sequence ID" value="ACUA007806-PA"/>
    <property type="gene ID" value="ACUA007806"/>
</dbReference>
<dbReference type="InterPro" id="IPR051487">
    <property type="entry name" value="Ser/Thr_Proteases_Immune/Dev"/>
</dbReference>
<accession>A0A182M2G3</accession>
<dbReference type="GO" id="GO:0006508">
    <property type="term" value="P:proteolysis"/>
    <property type="evidence" value="ECO:0007669"/>
    <property type="project" value="InterPro"/>
</dbReference>
<comment type="subcellular location">
    <subcellularLocation>
        <location evidence="1">Secreted</location>
    </subcellularLocation>
</comment>
<dbReference type="InterPro" id="IPR043504">
    <property type="entry name" value="Peptidase_S1_PA_chymotrypsin"/>
</dbReference>
<evidence type="ECO:0000256" key="9">
    <source>
        <dbReference type="SAM" id="SignalP"/>
    </source>
</evidence>
<comment type="similarity">
    <text evidence="8">Belongs to the peptidase S1 family. CLIP subfamily.</text>
</comment>
<keyword evidence="5" id="KW-0391">Immunity</keyword>
<dbReference type="SUPFAM" id="SSF50494">
    <property type="entry name" value="Trypsin-like serine proteases"/>
    <property type="match status" value="1"/>
</dbReference>
<keyword evidence="7" id="KW-0325">Glycoprotein</keyword>
<dbReference type="PROSITE" id="PS50240">
    <property type="entry name" value="TRYPSIN_DOM"/>
    <property type="match status" value="1"/>
</dbReference>
<dbReference type="Gene3D" id="2.40.10.10">
    <property type="entry name" value="Trypsin-like serine proteases"/>
    <property type="match status" value="2"/>
</dbReference>
<dbReference type="InterPro" id="IPR009003">
    <property type="entry name" value="Peptidase_S1_PA"/>
</dbReference>
<keyword evidence="3" id="KW-0399">Innate immunity</keyword>
<keyword evidence="2" id="KW-0964">Secreted</keyword>
<dbReference type="STRING" id="139723.A0A182M2G3"/>
<dbReference type="PANTHER" id="PTHR24256">
    <property type="entry name" value="TRYPTASE-RELATED"/>
    <property type="match status" value="1"/>
</dbReference>
<evidence type="ECO:0000256" key="4">
    <source>
        <dbReference type="ARBA" id="ARBA00022729"/>
    </source>
</evidence>
<evidence type="ECO:0000259" key="10">
    <source>
        <dbReference type="PROSITE" id="PS50240"/>
    </source>
</evidence>
<keyword evidence="12" id="KW-1185">Reference proteome</keyword>
<reference evidence="12" key="1">
    <citation type="submission" date="2013-09" db="EMBL/GenBank/DDBJ databases">
        <title>The Genome Sequence of Anopheles culicifacies species A.</title>
        <authorList>
            <consortium name="The Broad Institute Genomics Platform"/>
            <person name="Neafsey D.E."/>
            <person name="Besansky N."/>
            <person name="Howell P."/>
            <person name="Walton C."/>
            <person name="Young S.K."/>
            <person name="Zeng Q."/>
            <person name="Gargeya S."/>
            <person name="Fitzgerald M."/>
            <person name="Haas B."/>
            <person name="Abouelleil A."/>
            <person name="Allen A.W."/>
            <person name="Alvarado L."/>
            <person name="Arachchi H.M."/>
            <person name="Berlin A.M."/>
            <person name="Chapman S.B."/>
            <person name="Gainer-Dewar J."/>
            <person name="Goldberg J."/>
            <person name="Griggs A."/>
            <person name="Gujja S."/>
            <person name="Hansen M."/>
            <person name="Howarth C."/>
            <person name="Imamovic A."/>
            <person name="Ireland A."/>
            <person name="Larimer J."/>
            <person name="McCowan C."/>
            <person name="Murphy C."/>
            <person name="Pearson M."/>
            <person name="Poon T.W."/>
            <person name="Priest M."/>
            <person name="Roberts A."/>
            <person name="Saif S."/>
            <person name="Shea T."/>
            <person name="Sisk P."/>
            <person name="Sykes S."/>
            <person name="Wortman J."/>
            <person name="Nusbaum C."/>
            <person name="Birren B."/>
        </authorList>
    </citation>
    <scope>NUCLEOTIDE SEQUENCE [LARGE SCALE GENOMIC DNA]</scope>
    <source>
        <strain evidence="12">A-37</strain>
    </source>
</reference>
<dbReference type="GO" id="GO:0004252">
    <property type="term" value="F:serine-type endopeptidase activity"/>
    <property type="evidence" value="ECO:0007669"/>
    <property type="project" value="InterPro"/>
</dbReference>
<protein>
    <recommendedName>
        <fullName evidence="10">Peptidase S1 domain-containing protein</fullName>
    </recommendedName>
</protein>
<dbReference type="SMART" id="SM00020">
    <property type="entry name" value="Tryp_SPc"/>
    <property type="match status" value="1"/>
</dbReference>
<name>A0A182M2G3_9DIPT</name>
<dbReference type="Proteomes" id="UP000075883">
    <property type="component" value="Unassembled WGS sequence"/>
</dbReference>
<proteinExistence type="inferred from homology"/>
<dbReference type="VEuPathDB" id="VectorBase:ACUA007806"/>
<evidence type="ECO:0000256" key="2">
    <source>
        <dbReference type="ARBA" id="ARBA00022525"/>
    </source>
</evidence>
<dbReference type="InterPro" id="IPR001254">
    <property type="entry name" value="Trypsin_dom"/>
</dbReference>
<evidence type="ECO:0000256" key="7">
    <source>
        <dbReference type="ARBA" id="ARBA00023180"/>
    </source>
</evidence>
<dbReference type="AlphaFoldDB" id="A0A182M2G3"/>
<feature type="domain" description="Peptidase S1" evidence="10">
    <location>
        <begin position="78"/>
        <end position="252"/>
    </location>
</feature>
<keyword evidence="4 9" id="KW-0732">Signal</keyword>
<evidence type="ECO:0000256" key="3">
    <source>
        <dbReference type="ARBA" id="ARBA00022588"/>
    </source>
</evidence>
<dbReference type="Pfam" id="PF00089">
    <property type="entry name" value="Trypsin"/>
    <property type="match status" value="2"/>
</dbReference>
<dbReference type="GO" id="GO:0005576">
    <property type="term" value="C:extracellular region"/>
    <property type="evidence" value="ECO:0007669"/>
    <property type="project" value="UniProtKB-SubCell"/>
</dbReference>
<feature type="signal peptide" evidence="9">
    <location>
        <begin position="1"/>
        <end position="31"/>
    </location>
</feature>
<evidence type="ECO:0000313" key="11">
    <source>
        <dbReference type="EnsemblMetazoa" id="ACUA007806-PA"/>
    </source>
</evidence>
<evidence type="ECO:0000256" key="5">
    <source>
        <dbReference type="ARBA" id="ARBA00022859"/>
    </source>
</evidence>
<dbReference type="EMBL" id="AXCM01014355">
    <property type="status" value="NOT_ANNOTATED_CDS"/>
    <property type="molecule type" value="Genomic_DNA"/>
</dbReference>
<evidence type="ECO:0000256" key="6">
    <source>
        <dbReference type="ARBA" id="ARBA00023157"/>
    </source>
</evidence>
<dbReference type="CDD" id="cd00190">
    <property type="entry name" value="Tryp_SPc"/>
    <property type="match status" value="1"/>
</dbReference>
<organism evidence="11 12">
    <name type="scientific">Anopheles culicifacies</name>
    <dbReference type="NCBI Taxonomy" id="139723"/>
    <lineage>
        <taxon>Eukaryota</taxon>
        <taxon>Metazoa</taxon>
        <taxon>Ecdysozoa</taxon>
        <taxon>Arthropoda</taxon>
        <taxon>Hexapoda</taxon>
        <taxon>Insecta</taxon>
        <taxon>Pterygota</taxon>
        <taxon>Neoptera</taxon>
        <taxon>Endopterygota</taxon>
        <taxon>Diptera</taxon>
        <taxon>Nematocera</taxon>
        <taxon>Culicoidea</taxon>
        <taxon>Culicidae</taxon>
        <taxon>Anophelinae</taxon>
        <taxon>Anopheles</taxon>
        <taxon>culicifacies species complex</taxon>
    </lineage>
</organism>
<evidence type="ECO:0000256" key="8">
    <source>
        <dbReference type="ARBA" id="ARBA00024195"/>
    </source>
</evidence>